<reference evidence="1 2" key="2">
    <citation type="journal article" date="2013" name="IMA Fungus">
        <title>IMA Genome-F 1: Ceratocystis fimbriata: Draft nuclear genome sequence for the plant pathogen, Ceratocystis fimbriata.</title>
        <authorList>
            <person name="Wilken P.M."/>
            <person name="Steenkamp E.T."/>
            <person name="Wingfield M.J."/>
            <person name="de Beer Z.W."/>
            <person name="Wingfield B.D."/>
        </authorList>
    </citation>
    <scope>NUCLEOTIDE SEQUENCE [LARGE SCALE GENOMIC DNA]</scope>
    <source>
        <strain evidence="1 2">CBS 114723</strain>
    </source>
</reference>
<dbReference type="AlphaFoldDB" id="A0A2C5WWD3"/>
<dbReference type="Proteomes" id="UP000222788">
    <property type="component" value="Unassembled WGS sequence"/>
</dbReference>
<sequence>MFPCACGSTKTHAFFVISSPGYIIIMIPITPQSCDPASPLGPSEWYSPGDAAEPKRPDITMFAMSLSEVAAS</sequence>
<name>A0A2C5WWD3_9PEZI</name>
<comment type="caution">
    <text evidence="1">The sequence shown here is derived from an EMBL/GenBank/DDBJ whole genome shotgun (WGS) entry which is preliminary data.</text>
</comment>
<keyword evidence="2" id="KW-1185">Reference proteome</keyword>
<gene>
    <name evidence="1" type="ORF">CFIMG_002973RA</name>
</gene>
<protein>
    <submittedName>
        <fullName evidence="1">Uncharacterized protein</fullName>
    </submittedName>
</protein>
<proteinExistence type="predicted"/>
<organism evidence="1 2">
    <name type="scientific">Ceratocystis fimbriata CBS 114723</name>
    <dbReference type="NCBI Taxonomy" id="1035309"/>
    <lineage>
        <taxon>Eukaryota</taxon>
        <taxon>Fungi</taxon>
        <taxon>Dikarya</taxon>
        <taxon>Ascomycota</taxon>
        <taxon>Pezizomycotina</taxon>
        <taxon>Sordariomycetes</taxon>
        <taxon>Hypocreomycetidae</taxon>
        <taxon>Microascales</taxon>
        <taxon>Ceratocystidaceae</taxon>
        <taxon>Ceratocystis</taxon>
    </lineage>
</organism>
<evidence type="ECO:0000313" key="1">
    <source>
        <dbReference type="EMBL" id="PHH49934.1"/>
    </source>
</evidence>
<accession>A0A2C5WWD3</accession>
<evidence type="ECO:0000313" key="2">
    <source>
        <dbReference type="Proteomes" id="UP000222788"/>
    </source>
</evidence>
<dbReference type="EMBL" id="APWK03000161">
    <property type="protein sequence ID" value="PHH49934.1"/>
    <property type="molecule type" value="Genomic_DNA"/>
</dbReference>
<reference evidence="1 2" key="1">
    <citation type="journal article" date="2013" name="Fungal Biol.">
        <title>Analysis of microsatellite markers in the genome of the plant pathogen Ceratocystis fimbriata.</title>
        <authorList>
            <person name="Simpson M.C."/>
            <person name="Wilken P.M."/>
            <person name="Coetzee M.P."/>
            <person name="Wingfield M.J."/>
            <person name="Wingfield B.D."/>
        </authorList>
    </citation>
    <scope>NUCLEOTIDE SEQUENCE [LARGE SCALE GENOMIC DNA]</scope>
    <source>
        <strain evidence="1 2">CBS 114723</strain>
    </source>
</reference>